<dbReference type="InterPro" id="IPR043519">
    <property type="entry name" value="NT_sf"/>
</dbReference>
<dbReference type="InterPro" id="IPR025117">
    <property type="entry name" value="DUF4037"/>
</dbReference>
<evidence type="ECO:0000313" key="4">
    <source>
        <dbReference type="Proteomes" id="UP001207742"/>
    </source>
</evidence>
<accession>A0ABT3IL14</accession>
<dbReference type="Gene3D" id="3.30.460.10">
    <property type="entry name" value="Beta Polymerase, domain 2"/>
    <property type="match status" value="1"/>
</dbReference>
<dbReference type="Pfam" id="PF01909">
    <property type="entry name" value="NTP_transf_2"/>
    <property type="match status" value="1"/>
</dbReference>
<name>A0ABT3IL14_9BACT</name>
<evidence type="ECO:0000313" key="3">
    <source>
        <dbReference type="EMBL" id="MCW3484618.1"/>
    </source>
</evidence>
<feature type="domain" description="DUF4037" evidence="2">
    <location>
        <begin position="147"/>
        <end position="226"/>
    </location>
</feature>
<dbReference type="EMBL" id="JAPDNS010000001">
    <property type="protein sequence ID" value="MCW3484618.1"/>
    <property type="molecule type" value="Genomic_DNA"/>
</dbReference>
<protein>
    <submittedName>
        <fullName evidence="3">Nucleotidyltransferase domain-containing protein</fullName>
    </submittedName>
</protein>
<evidence type="ECO:0000259" key="1">
    <source>
        <dbReference type="Pfam" id="PF01909"/>
    </source>
</evidence>
<comment type="caution">
    <text evidence="3">The sequence shown here is derived from an EMBL/GenBank/DDBJ whole genome shotgun (WGS) entry which is preliminary data.</text>
</comment>
<keyword evidence="4" id="KW-1185">Reference proteome</keyword>
<dbReference type="RefSeq" id="WP_264730384.1">
    <property type="nucleotide sequence ID" value="NZ_JAPDNR010000001.1"/>
</dbReference>
<proteinExistence type="predicted"/>
<dbReference type="InterPro" id="IPR002934">
    <property type="entry name" value="Polymerase_NTP_transf_dom"/>
</dbReference>
<reference evidence="3 4" key="1">
    <citation type="submission" date="2022-10" db="EMBL/GenBank/DDBJ databases">
        <title>Chitinophaga nivalis PC15 sp. nov., isolated from Pyeongchang county, South Korea.</title>
        <authorList>
            <person name="Trinh H.N."/>
        </authorList>
    </citation>
    <scope>NUCLEOTIDE SEQUENCE [LARGE SCALE GENOMIC DNA]</scope>
    <source>
        <strain evidence="3 4">PC14</strain>
    </source>
</reference>
<organism evidence="3 4">
    <name type="scientific">Chitinophaga nivalis</name>
    <dbReference type="NCBI Taxonomy" id="2991709"/>
    <lineage>
        <taxon>Bacteria</taxon>
        <taxon>Pseudomonadati</taxon>
        <taxon>Bacteroidota</taxon>
        <taxon>Chitinophagia</taxon>
        <taxon>Chitinophagales</taxon>
        <taxon>Chitinophagaceae</taxon>
        <taxon>Chitinophaga</taxon>
    </lineage>
</organism>
<dbReference type="CDD" id="cd05403">
    <property type="entry name" value="NT_KNTase_like"/>
    <property type="match status" value="1"/>
</dbReference>
<feature type="domain" description="Polymerase nucleotidyl transferase" evidence="1">
    <location>
        <begin position="12"/>
        <end position="55"/>
    </location>
</feature>
<sequence>MALSAPQQQMLQQLTEELKTIDGVAAIVLGGSHATGMATERSDLDIGIYYYEAQPFNIPAIKSLATKYHTGSDPTVTDFYQWGPWVNGGAWLETAAGKVDFLYRNIDQVKATIAKAGQGEWENHYEQQPPYGFSSVIYLAETKACIPLYDPQHLITALKKSVSTYPPALRQTIIQQSLWAAEFTVAHAEAFAIQKDIYNLSGCLTRAVKNIISALFAINEIYPIGDKKAVEIIAQCKYSPELLPVKVEQILVITDMVQSTVRLKALLQEVIDLTDGAYKALYNFSK</sequence>
<dbReference type="SUPFAM" id="SSF81301">
    <property type="entry name" value="Nucleotidyltransferase"/>
    <property type="match status" value="1"/>
</dbReference>
<dbReference type="Pfam" id="PF13228">
    <property type="entry name" value="DUF4037"/>
    <property type="match status" value="1"/>
</dbReference>
<gene>
    <name evidence="3" type="ORF">OL497_11975</name>
</gene>
<dbReference type="Proteomes" id="UP001207742">
    <property type="component" value="Unassembled WGS sequence"/>
</dbReference>
<evidence type="ECO:0000259" key="2">
    <source>
        <dbReference type="Pfam" id="PF13228"/>
    </source>
</evidence>